<protein>
    <submittedName>
        <fullName evidence="3">PSP1 domain protein</fullName>
    </submittedName>
</protein>
<evidence type="ECO:0000256" key="1">
    <source>
        <dbReference type="SAM" id="MobiDB-lite"/>
    </source>
</evidence>
<dbReference type="Proteomes" id="UP000007844">
    <property type="component" value="Chromosome"/>
</dbReference>
<dbReference type="InterPro" id="IPR007557">
    <property type="entry name" value="PSP1_C"/>
</dbReference>
<evidence type="ECO:0000313" key="3">
    <source>
        <dbReference type="EMBL" id="EGJ51078.1"/>
    </source>
</evidence>
<dbReference type="eggNOG" id="COG1774">
    <property type="taxonomic scope" value="Bacteria"/>
</dbReference>
<dbReference type="AlphaFoldDB" id="F3Z100"/>
<gene>
    <name evidence="3" type="ORF">Desaf_2763</name>
</gene>
<dbReference type="RefSeq" id="WP_014260756.1">
    <property type="nucleotide sequence ID" value="NC_016629.1"/>
</dbReference>
<dbReference type="PROSITE" id="PS51411">
    <property type="entry name" value="PSP1_C"/>
    <property type="match status" value="1"/>
</dbReference>
<dbReference type="Pfam" id="PF04468">
    <property type="entry name" value="PSP1"/>
    <property type="match status" value="1"/>
</dbReference>
<accession>F3Z100</accession>
<reference evidence="3 4" key="1">
    <citation type="journal article" date="2011" name="J. Bacteriol.">
        <title>Genome sequence of the mercury-methylating and pleomorphic Desulfovibrio africanus Strain Walvis Bay.</title>
        <authorList>
            <person name="Brown S.D."/>
            <person name="Wall J.D."/>
            <person name="Kucken A.M."/>
            <person name="Gilmour C.C."/>
            <person name="Podar M."/>
            <person name="Brandt C.C."/>
            <person name="Teshima H."/>
            <person name="Detter J.C."/>
            <person name="Han C.S."/>
            <person name="Land M.L."/>
            <person name="Lucas S."/>
            <person name="Han J."/>
            <person name="Pennacchio L."/>
            <person name="Nolan M."/>
            <person name="Pitluck S."/>
            <person name="Woyke T."/>
            <person name="Goodwin L."/>
            <person name="Palumbo A.V."/>
            <person name="Elias D.A."/>
        </authorList>
    </citation>
    <scope>NUCLEOTIDE SEQUENCE [LARGE SCALE GENOMIC DNA]</scope>
    <source>
        <strain evidence="3 4">Walvis Bay</strain>
    </source>
</reference>
<dbReference type="EMBL" id="CP003221">
    <property type="protein sequence ID" value="EGJ51078.1"/>
    <property type="molecule type" value="Genomic_DNA"/>
</dbReference>
<sequence length="371" mass="41571">MSHILGVKFKDYGQTYHFFSGAFVVSPGDAVLVETEQGLGLGTVVDVSEALPEGLDSESVKTIFKVAGEEDVKTAMENEALAKDSFRYCRGRIRERALEMKLVDVEVFFDRSKLIFYFTAPGRIDFRELVKDLVREYRTRIELRQIGVRHETQMIGAVGNCGQVCCCRRFLRKFEPVTIKMAKEQNLFLNPAKISGICGRLLCCLAYEQQNYEHFQKQCPKTGKKFQTTLGTVKVLRTNFFRQTVSILPESGDEQELSVEEWTRIIVKAQDKELEQATSQAISPSQGAQVDTESVAQEDLAGDDAEALLDIPEDASDADGEQTAEAKPGVSRQGKAQGQPQQTQAQGQERKGKSRRRRRRKPKGKGSDQAE</sequence>
<dbReference type="PANTHER" id="PTHR43830">
    <property type="entry name" value="PROTEIN PSP1"/>
    <property type="match status" value="1"/>
</dbReference>
<feature type="domain" description="PSP1 C-terminal" evidence="2">
    <location>
        <begin position="61"/>
        <end position="146"/>
    </location>
</feature>
<feature type="compositionally biased region" description="Low complexity" evidence="1">
    <location>
        <begin position="333"/>
        <end position="347"/>
    </location>
</feature>
<feature type="compositionally biased region" description="Basic residues" evidence="1">
    <location>
        <begin position="352"/>
        <end position="364"/>
    </location>
</feature>
<name>F3Z100_DESAF</name>
<dbReference type="InterPro" id="IPR047767">
    <property type="entry name" value="PSP1-like"/>
</dbReference>
<evidence type="ECO:0000313" key="4">
    <source>
        <dbReference type="Proteomes" id="UP000007844"/>
    </source>
</evidence>
<dbReference type="GO" id="GO:0005737">
    <property type="term" value="C:cytoplasm"/>
    <property type="evidence" value="ECO:0007669"/>
    <property type="project" value="TreeGrafter"/>
</dbReference>
<keyword evidence="4" id="KW-1185">Reference proteome</keyword>
<dbReference type="NCBIfam" id="NF041131">
    <property type="entry name" value="RicT_YaaT_fam"/>
    <property type="match status" value="1"/>
</dbReference>
<feature type="compositionally biased region" description="Acidic residues" evidence="1">
    <location>
        <begin position="300"/>
        <end position="322"/>
    </location>
</feature>
<evidence type="ECO:0000259" key="2">
    <source>
        <dbReference type="PROSITE" id="PS51411"/>
    </source>
</evidence>
<dbReference type="PANTHER" id="PTHR43830:SF3">
    <property type="entry name" value="PROTEIN PSP1"/>
    <property type="match status" value="1"/>
</dbReference>
<proteinExistence type="predicted"/>
<organism evidence="3 4">
    <name type="scientific">Desulfocurvibacter africanus subsp. africanus str. Walvis Bay</name>
    <dbReference type="NCBI Taxonomy" id="690850"/>
    <lineage>
        <taxon>Bacteria</taxon>
        <taxon>Pseudomonadati</taxon>
        <taxon>Thermodesulfobacteriota</taxon>
        <taxon>Desulfovibrionia</taxon>
        <taxon>Desulfovibrionales</taxon>
        <taxon>Desulfovibrionaceae</taxon>
        <taxon>Desulfocurvibacter</taxon>
    </lineage>
</organism>
<dbReference type="HOGENOM" id="CLU_033149_2_3_7"/>
<dbReference type="KEGG" id="daf:Desaf_2763"/>
<feature type="compositionally biased region" description="Polar residues" evidence="1">
    <location>
        <begin position="276"/>
        <end position="295"/>
    </location>
</feature>
<feature type="region of interest" description="Disordered" evidence="1">
    <location>
        <begin position="276"/>
        <end position="371"/>
    </location>
</feature>
<dbReference type="STRING" id="690850.Desaf_2763"/>